<dbReference type="OrthoDB" id="9997890at2"/>
<gene>
    <name evidence="2" type="ORF">MCHUDSM44219_04128</name>
</gene>
<accession>A0A0J6VR89</accession>
<keyword evidence="1" id="KW-0812">Transmembrane</keyword>
<protein>
    <submittedName>
        <fullName evidence="2">Uncharacterized protein</fullName>
    </submittedName>
</protein>
<evidence type="ECO:0000313" key="2">
    <source>
        <dbReference type="EMBL" id="KMO73555.1"/>
    </source>
</evidence>
<keyword evidence="1" id="KW-0472">Membrane</keyword>
<dbReference type="Proteomes" id="UP000036176">
    <property type="component" value="Unassembled WGS sequence"/>
</dbReference>
<reference evidence="2 3" key="1">
    <citation type="journal article" date="2015" name="Genome Biol. Evol.">
        <title>Characterization of Three Mycobacterium spp. with Potential Use in Bioremediation by Genome Sequencing and Comparative Genomics.</title>
        <authorList>
            <person name="Das S."/>
            <person name="Pettersson B.M."/>
            <person name="Behra P.R."/>
            <person name="Ramesh M."/>
            <person name="Dasgupta S."/>
            <person name="Bhattacharya A."/>
            <person name="Kirsebom L.A."/>
        </authorList>
    </citation>
    <scope>NUCLEOTIDE SEQUENCE [LARGE SCALE GENOMIC DNA]</scope>
    <source>
        <strain evidence="2 3">DSM 44219</strain>
    </source>
</reference>
<feature type="transmembrane region" description="Helical" evidence="1">
    <location>
        <begin position="12"/>
        <end position="35"/>
    </location>
</feature>
<dbReference type="RefSeq" id="WP_112744707.1">
    <property type="nucleotide sequence ID" value="NZ_JYNX01000059.1"/>
</dbReference>
<comment type="caution">
    <text evidence="2">The sequence shown here is derived from an EMBL/GenBank/DDBJ whole genome shotgun (WGS) entry which is preliminary data.</text>
</comment>
<feature type="transmembrane region" description="Helical" evidence="1">
    <location>
        <begin position="41"/>
        <end position="61"/>
    </location>
</feature>
<keyword evidence="1" id="KW-1133">Transmembrane helix</keyword>
<dbReference type="EMBL" id="JYNX01000059">
    <property type="protein sequence ID" value="KMO73555.1"/>
    <property type="molecule type" value="Genomic_DNA"/>
</dbReference>
<evidence type="ECO:0000256" key="1">
    <source>
        <dbReference type="SAM" id="Phobius"/>
    </source>
</evidence>
<name>A0A0J6VR89_MYCCU</name>
<dbReference type="AlphaFoldDB" id="A0A0J6VR89"/>
<proteinExistence type="predicted"/>
<keyword evidence="3" id="KW-1185">Reference proteome</keyword>
<sequence length="88" mass="9222">MSIRPQPVGPLAGSAVFLIVTTAVALAGFNLTAVAAALNPLLGLVTLLVTTLLLLAVADRVGERCVPAAMRAFRSWCRGTVRHLRTGR</sequence>
<organism evidence="2 3">
    <name type="scientific">Mycolicibacterium chubuense</name>
    <name type="common">Mycobacterium chubuense</name>
    <dbReference type="NCBI Taxonomy" id="1800"/>
    <lineage>
        <taxon>Bacteria</taxon>
        <taxon>Bacillati</taxon>
        <taxon>Actinomycetota</taxon>
        <taxon>Actinomycetes</taxon>
        <taxon>Mycobacteriales</taxon>
        <taxon>Mycobacteriaceae</taxon>
        <taxon>Mycolicibacterium</taxon>
    </lineage>
</organism>
<dbReference type="PATRIC" id="fig|1800.3.peg.4154"/>
<evidence type="ECO:0000313" key="3">
    <source>
        <dbReference type="Proteomes" id="UP000036176"/>
    </source>
</evidence>